<dbReference type="Proteomes" id="UP000239001">
    <property type="component" value="Unassembled WGS sequence"/>
</dbReference>
<dbReference type="AlphaFoldDB" id="A0A2T1LQP4"/>
<dbReference type="EMBL" id="PXOH01000073">
    <property type="protein sequence ID" value="PSF28536.1"/>
    <property type="molecule type" value="Genomic_DNA"/>
</dbReference>
<accession>A0A2T1LQP4</accession>
<reference evidence="1 2" key="2">
    <citation type="submission" date="2018-03" db="EMBL/GenBank/DDBJ databases">
        <authorList>
            <person name="Keele B.F."/>
        </authorList>
    </citation>
    <scope>NUCLEOTIDE SEQUENCE [LARGE SCALE GENOMIC DNA]</scope>
    <source>
        <strain evidence="1 2">CCALA 016</strain>
    </source>
</reference>
<dbReference type="RefSeq" id="WP_106459547.1">
    <property type="nucleotide sequence ID" value="NZ_PXOH01000073.1"/>
</dbReference>
<protein>
    <submittedName>
        <fullName evidence="1">Uncharacterized protein</fullName>
    </submittedName>
</protein>
<comment type="caution">
    <text evidence="1">The sequence shown here is derived from an EMBL/GenBank/DDBJ whole genome shotgun (WGS) entry which is preliminary data.</text>
</comment>
<keyword evidence="2" id="KW-1185">Reference proteome</keyword>
<organism evidence="1 2">
    <name type="scientific">Aphanothece hegewaldii CCALA 016</name>
    <dbReference type="NCBI Taxonomy" id="2107694"/>
    <lineage>
        <taxon>Bacteria</taxon>
        <taxon>Bacillati</taxon>
        <taxon>Cyanobacteriota</taxon>
        <taxon>Cyanophyceae</taxon>
        <taxon>Oscillatoriophycideae</taxon>
        <taxon>Chroococcales</taxon>
        <taxon>Aphanothecaceae</taxon>
        <taxon>Aphanothece</taxon>
    </lineage>
</organism>
<evidence type="ECO:0000313" key="1">
    <source>
        <dbReference type="EMBL" id="PSF28536.1"/>
    </source>
</evidence>
<name>A0A2T1LQP4_9CHRO</name>
<sequence>MLPELYRTHLSSQLSQAQLLTLEILVWLLQVHKQVKIERGVQGSPCGGEHSPLRLAAYFPLPIKYESLGILLKIRELLKG</sequence>
<proteinExistence type="predicted"/>
<evidence type="ECO:0000313" key="2">
    <source>
        <dbReference type="Proteomes" id="UP000239001"/>
    </source>
</evidence>
<gene>
    <name evidence="1" type="ORF">C7H19_24635</name>
</gene>
<dbReference type="OrthoDB" id="491070at2"/>
<reference evidence="1 2" key="1">
    <citation type="submission" date="2018-03" db="EMBL/GenBank/DDBJ databases">
        <title>The ancient ancestry and fast evolution of plastids.</title>
        <authorList>
            <person name="Moore K.R."/>
            <person name="Magnabosco C."/>
            <person name="Momper L."/>
            <person name="Gold D.A."/>
            <person name="Bosak T."/>
            <person name="Fournier G.P."/>
        </authorList>
    </citation>
    <scope>NUCLEOTIDE SEQUENCE [LARGE SCALE GENOMIC DNA]</scope>
    <source>
        <strain evidence="1 2">CCALA 016</strain>
    </source>
</reference>